<accession>A0A1H9UDB1</accession>
<dbReference type="STRING" id="142588.SAMN04488559_12718"/>
<feature type="domain" description="AB hydrolase-1" evidence="3">
    <location>
        <begin position="30"/>
        <end position="300"/>
    </location>
</feature>
<dbReference type="OrthoDB" id="9773293at2"/>
<organism evidence="4 5">
    <name type="scientific">Isobaculum melis</name>
    <dbReference type="NCBI Taxonomy" id="142588"/>
    <lineage>
        <taxon>Bacteria</taxon>
        <taxon>Bacillati</taxon>
        <taxon>Bacillota</taxon>
        <taxon>Bacilli</taxon>
        <taxon>Lactobacillales</taxon>
        <taxon>Carnobacteriaceae</taxon>
        <taxon>Isobaculum</taxon>
    </lineage>
</organism>
<gene>
    <name evidence="4" type="ORF">SAMN04488559_12718</name>
</gene>
<dbReference type="Proteomes" id="UP000198948">
    <property type="component" value="Unassembled WGS sequence"/>
</dbReference>
<sequence>MKHLTKIKKFENINGVEQGMFLHFNDMKKPILLFLHGGPGNPEYLFFEQFETGIEQQFNVCFWEQRGAGLSYHKNLPAETINFEQLIEDTLAVTKYLKNHFQQEKIYLMGHSWGTYLGIEVARRFPEHFHAYIGVSQVANTAKSEVEAYHFIVDTAKQNGETKVVRKMALYAPDQETFLSMNYFQLRSKYLNLYGGGIMHQKFKMSTILFRMLGARFYTLKEKINMIKSIKASEELLQTLIKADLTDKGYQLEVPVYLLQGKYDKQTSYLQAKKLFEQLEAPAKQFYTFEQAAHSPMFEESPLFQQILSDIVVAQNEAETKGV</sequence>
<dbReference type="EMBL" id="FOHA01000027">
    <property type="protein sequence ID" value="SES07332.1"/>
    <property type="molecule type" value="Genomic_DNA"/>
</dbReference>
<keyword evidence="2" id="KW-0378">Hydrolase</keyword>
<evidence type="ECO:0000256" key="2">
    <source>
        <dbReference type="ARBA" id="ARBA00022801"/>
    </source>
</evidence>
<dbReference type="RefSeq" id="WP_092654086.1">
    <property type="nucleotide sequence ID" value="NZ_FOHA01000027.1"/>
</dbReference>
<dbReference type="InterPro" id="IPR029058">
    <property type="entry name" value="AB_hydrolase_fold"/>
</dbReference>
<dbReference type="GO" id="GO:0006508">
    <property type="term" value="P:proteolysis"/>
    <property type="evidence" value="ECO:0007669"/>
    <property type="project" value="InterPro"/>
</dbReference>
<comment type="similarity">
    <text evidence="1">Belongs to the peptidase S33 family.</text>
</comment>
<name>A0A1H9UDB1_9LACT</name>
<dbReference type="InterPro" id="IPR002410">
    <property type="entry name" value="Peptidase_S33"/>
</dbReference>
<evidence type="ECO:0000313" key="4">
    <source>
        <dbReference type="EMBL" id="SES07332.1"/>
    </source>
</evidence>
<dbReference type="Pfam" id="PF00561">
    <property type="entry name" value="Abhydrolase_1"/>
    <property type="match status" value="1"/>
</dbReference>
<dbReference type="AlphaFoldDB" id="A0A1H9UDB1"/>
<dbReference type="SUPFAM" id="SSF53474">
    <property type="entry name" value="alpha/beta-Hydrolases"/>
    <property type="match status" value="1"/>
</dbReference>
<evidence type="ECO:0000256" key="1">
    <source>
        <dbReference type="ARBA" id="ARBA00010088"/>
    </source>
</evidence>
<dbReference type="PRINTS" id="PR00793">
    <property type="entry name" value="PROAMNOPTASE"/>
</dbReference>
<dbReference type="PANTHER" id="PTHR12277">
    <property type="entry name" value="ALPHA/BETA HYDROLASE DOMAIN-CONTAINING PROTEIN"/>
    <property type="match status" value="1"/>
</dbReference>
<dbReference type="Gene3D" id="3.40.50.1820">
    <property type="entry name" value="alpha/beta hydrolase"/>
    <property type="match status" value="1"/>
</dbReference>
<proteinExistence type="inferred from homology"/>
<dbReference type="InterPro" id="IPR000073">
    <property type="entry name" value="AB_hydrolase_1"/>
</dbReference>
<evidence type="ECO:0000259" key="3">
    <source>
        <dbReference type="Pfam" id="PF00561"/>
    </source>
</evidence>
<reference evidence="4 5" key="1">
    <citation type="submission" date="2016-10" db="EMBL/GenBank/DDBJ databases">
        <authorList>
            <person name="de Groot N.N."/>
        </authorList>
    </citation>
    <scope>NUCLEOTIDE SEQUENCE [LARGE SCALE GENOMIC DNA]</scope>
    <source>
        <strain evidence="4 5">DSM 13760</strain>
    </source>
</reference>
<protein>
    <submittedName>
        <fullName evidence="4">Pimeloyl-ACP methyl ester carboxylesterase</fullName>
    </submittedName>
</protein>
<dbReference type="GO" id="GO:0004177">
    <property type="term" value="F:aminopeptidase activity"/>
    <property type="evidence" value="ECO:0007669"/>
    <property type="project" value="UniProtKB-EC"/>
</dbReference>
<evidence type="ECO:0000313" key="5">
    <source>
        <dbReference type="Proteomes" id="UP000198948"/>
    </source>
</evidence>
<keyword evidence="5" id="KW-1185">Reference proteome</keyword>